<dbReference type="Proteomes" id="UP000536179">
    <property type="component" value="Unassembled WGS sequence"/>
</dbReference>
<dbReference type="InterPro" id="IPR018062">
    <property type="entry name" value="HTH_AraC-typ_CS"/>
</dbReference>
<dbReference type="InterPro" id="IPR009057">
    <property type="entry name" value="Homeodomain-like_sf"/>
</dbReference>
<dbReference type="PRINTS" id="PR00032">
    <property type="entry name" value="HTHARAC"/>
</dbReference>
<dbReference type="InterPro" id="IPR050204">
    <property type="entry name" value="AraC_XylS_family_regulators"/>
</dbReference>
<reference evidence="6 7" key="1">
    <citation type="submission" date="2020-08" db="EMBL/GenBank/DDBJ databases">
        <title>Genomic Encyclopedia of Type Strains, Phase III (KMG-III): the genomes of soil and plant-associated and newly described type strains.</title>
        <authorList>
            <person name="Whitman W."/>
        </authorList>
    </citation>
    <scope>NUCLEOTIDE SEQUENCE [LARGE SCALE GENOMIC DNA]</scope>
    <source>
        <strain evidence="6 7">CECT 8075</strain>
    </source>
</reference>
<dbReference type="SUPFAM" id="SSF46689">
    <property type="entry name" value="Homeodomain-like"/>
    <property type="match status" value="2"/>
</dbReference>
<dbReference type="InterPro" id="IPR018060">
    <property type="entry name" value="HTH_AraC"/>
</dbReference>
<evidence type="ECO:0000256" key="3">
    <source>
        <dbReference type="ARBA" id="ARBA00023159"/>
    </source>
</evidence>
<evidence type="ECO:0000256" key="4">
    <source>
        <dbReference type="ARBA" id="ARBA00023163"/>
    </source>
</evidence>
<evidence type="ECO:0000256" key="1">
    <source>
        <dbReference type="ARBA" id="ARBA00023015"/>
    </source>
</evidence>
<gene>
    <name evidence="6" type="ORF">FHS27_003860</name>
</gene>
<accession>A0A7W5E1N0</accession>
<dbReference type="PROSITE" id="PS00041">
    <property type="entry name" value="HTH_ARAC_FAMILY_1"/>
    <property type="match status" value="1"/>
</dbReference>
<organism evidence="6 7">
    <name type="scientific">Aporhodopirellula rubra</name>
    <dbReference type="NCBI Taxonomy" id="980271"/>
    <lineage>
        <taxon>Bacteria</taxon>
        <taxon>Pseudomonadati</taxon>
        <taxon>Planctomycetota</taxon>
        <taxon>Planctomycetia</taxon>
        <taxon>Pirellulales</taxon>
        <taxon>Pirellulaceae</taxon>
        <taxon>Aporhodopirellula</taxon>
    </lineage>
</organism>
<dbReference type="Pfam" id="PF12833">
    <property type="entry name" value="HTH_18"/>
    <property type="match status" value="1"/>
</dbReference>
<evidence type="ECO:0000313" key="6">
    <source>
        <dbReference type="EMBL" id="MBB3208033.1"/>
    </source>
</evidence>
<keyword evidence="1" id="KW-0805">Transcription regulation</keyword>
<evidence type="ECO:0000256" key="2">
    <source>
        <dbReference type="ARBA" id="ARBA00023125"/>
    </source>
</evidence>
<keyword evidence="3" id="KW-0010">Activator</keyword>
<dbReference type="InterPro" id="IPR037923">
    <property type="entry name" value="HTH-like"/>
</dbReference>
<dbReference type="PANTHER" id="PTHR46796">
    <property type="entry name" value="HTH-TYPE TRANSCRIPTIONAL ACTIVATOR RHAS-RELATED"/>
    <property type="match status" value="1"/>
</dbReference>
<keyword evidence="7" id="KW-1185">Reference proteome</keyword>
<dbReference type="Gene3D" id="1.10.10.60">
    <property type="entry name" value="Homeodomain-like"/>
    <property type="match status" value="1"/>
</dbReference>
<dbReference type="AlphaFoldDB" id="A0A7W5E1N0"/>
<dbReference type="PROSITE" id="PS01124">
    <property type="entry name" value="HTH_ARAC_FAMILY_2"/>
    <property type="match status" value="1"/>
</dbReference>
<dbReference type="InterPro" id="IPR020449">
    <property type="entry name" value="Tscrpt_reg_AraC-type_HTH"/>
</dbReference>
<feature type="domain" description="HTH araC/xylS-type" evidence="5">
    <location>
        <begin position="194"/>
        <end position="292"/>
    </location>
</feature>
<evidence type="ECO:0000313" key="7">
    <source>
        <dbReference type="Proteomes" id="UP000536179"/>
    </source>
</evidence>
<dbReference type="Gene3D" id="2.60.120.10">
    <property type="entry name" value="Jelly Rolls"/>
    <property type="match status" value="1"/>
</dbReference>
<name>A0A7W5E1N0_9BACT</name>
<dbReference type="InterPro" id="IPR014710">
    <property type="entry name" value="RmlC-like_jellyroll"/>
</dbReference>
<dbReference type="GO" id="GO:0003700">
    <property type="term" value="F:DNA-binding transcription factor activity"/>
    <property type="evidence" value="ECO:0007669"/>
    <property type="project" value="InterPro"/>
</dbReference>
<dbReference type="EMBL" id="JACHXU010000013">
    <property type="protein sequence ID" value="MBB3208033.1"/>
    <property type="molecule type" value="Genomic_DNA"/>
</dbReference>
<evidence type="ECO:0000259" key="5">
    <source>
        <dbReference type="PROSITE" id="PS01124"/>
    </source>
</evidence>
<dbReference type="InterPro" id="IPR003313">
    <property type="entry name" value="AraC-bd"/>
</dbReference>
<dbReference type="Pfam" id="PF02311">
    <property type="entry name" value="AraC_binding"/>
    <property type="match status" value="1"/>
</dbReference>
<dbReference type="SMART" id="SM00342">
    <property type="entry name" value="HTH_ARAC"/>
    <property type="match status" value="1"/>
</dbReference>
<dbReference type="SUPFAM" id="SSF51215">
    <property type="entry name" value="Regulatory protein AraC"/>
    <property type="match status" value="1"/>
</dbReference>
<sequence length="293" mass="33502">MNESPREPSTSEPTFVSQQVSGARRYYLDLNPSEEVALTVACGGVERMTPEYVVSRTQFPFYAIEMVTEGAGKLELDGNTFALQPGVVFAYGPRTRHRIWTDSIHPMRKYYVDIAGQQTERLLGEAGLLDGRPLRVIALHEFVEIFENLDREARSDSEWTPDVCRSLAELLVLKIRQRTVVEGKAMSRAYATYRRVRDEIEENYMDLRTAEDVAAKCDLSPIHVSRLFKRFGGVGAYQFLLRKKMNHAAELLIEERLLVKEVADRLGFSDAFQFSRAFKRVYGIPPKELVKVR</sequence>
<keyword evidence="2 6" id="KW-0238">DNA-binding</keyword>
<dbReference type="GO" id="GO:0043565">
    <property type="term" value="F:sequence-specific DNA binding"/>
    <property type="evidence" value="ECO:0007669"/>
    <property type="project" value="InterPro"/>
</dbReference>
<comment type="caution">
    <text evidence="6">The sequence shown here is derived from an EMBL/GenBank/DDBJ whole genome shotgun (WGS) entry which is preliminary data.</text>
</comment>
<protein>
    <submittedName>
        <fullName evidence="6">AraC-like DNA-binding protein</fullName>
    </submittedName>
</protein>
<proteinExistence type="predicted"/>
<keyword evidence="4" id="KW-0804">Transcription</keyword>
<dbReference type="RefSeq" id="WP_184306279.1">
    <property type="nucleotide sequence ID" value="NZ_JACHXU010000013.1"/>
</dbReference>